<dbReference type="EMBL" id="CAJVQB010004216">
    <property type="protein sequence ID" value="CAG8629978.1"/>
    <property type="molecule type" value="Genomic_DNA"/>
</dbReference>
<reference evidence="1 2" key="1">
    <citation type="submission" date="2021-06" db="EMBL/GenBank/DDBJ databases">
        <authorList>
            <person name="Kallberg Y."/>
            <person name="Tangrot J."/>
            <person name="Rosling A."/>
        </authorList>
    </citation>
    <scope>NUCLEOTIDE SEQUENCE [LARGE SCALE GENOMIC DNA]</scope>
    <source>
        <strain evidence="1 2">120-4 pot B 10/14</strain>
    </source>
</reference>
<organism evidence="1 2">
    <name type="scientific">Gigaspora margarita</name>
    <dbReference type="NCBI Taxonomy" id="4874"/>
    <lineage>
        <taxon>Eukaryota</taxon>
        <taxon>Fungi</taxon>
        <taxon>Fungi incertae sedis</taxon>
        <taxon>Mucoromycota</taxon>
        <taxon>Glomeromycotina</taxon>
        <taxon>Glomeromycetes</taxon>
        <taxon>Diversisporales</taxon>
        <taxon>Gigasporaceae</taxon>
        <taxon>Gigaspora</taxon>
    </lineage>
</organism>
<gene>
    <name evidence="1" type="ORF">GMARGA_LOCUS8280</name>
</gene>
<sequence>MFPLASGWALKEAQKFGKKGAGKRMMNKVRILLKRYFLARNVNKSNHYTAQDMYQELQICVQEDEIDADKVPKLTTIQNWINWYSKERCEESARDKTSLPSQVNT</sequence>
<evidence type="ECO:0000313" key="2">
    <source>
        <dbReference type="Proteomes" id="UP000789901"/>
    </source>
</evidence>
<comment type="caution">
    <text evidence="1">The sequence shown here is derived from an EMBL/GenBank/DDBJ whole genome shotgun (WGS) entry which is preliminary data.</text>
</comment>
<dbReference type="Proteomes" id="UP000789901">
    <property type="component" value="Unassembled WGS sequence"/>
</dbReference>
<name>A0ABN7UM03_GIGMA</name>
<proteinExistence type="predicted"/>
<protein>
    <submittedName>
        <fullName evidence="1">19606_t:CDS:1</fullName>
    </submittedName>
</protein>
<keyword evidence="2" id="KW-1185">Reference proteome</keyword>
<accession>A0ABN7UM03</accession>
<evidence type="ECO:0000313" key="1">
    <source>
        <dbReference type="EMBL" id="CAG8629978.1"/>
    </source>
</evidence>